<dbReference type="PANTHER" id="PTHR46300:SF2">
    <property type="entry name" value="CYTOCHROME P450 MONOOXYGENASE ALNH-RELATED"/>
    <property type="match status" value="1"/>
</dbReference>
<reference evidence="16 17" key="1">
    <citation type="journal article" date="2016" name="Mol. Biol. Evol.">
        <title>Comparative Genomics of Early-Diverging Mushroom-Forming Fungi Provides Insights into the Origins of Lignocellulose Decay Capabilities.</title>
        <authorList>
            <person name="Nagy L.G."/>
            <person name="Riley R."/>
            <person name="Tritt A."/>
            <person name="Adam C."/>
            <person name="Daum C."/>
            <person name="Floudas D."/>
            <person name="Sun H."/>
            <person name="Yadav J.S."/>
            <person name="Pangilinan J."/>
            <person name="Larsson K.H."/>
            <person name="Matsuura K."/>
            <person name="Barry K."/>
            <person name="Labutti K."/>
            <person name="Kuo R."/>
            <person name="Ohm R.A."/>
            <person name="Bhattacharya S.S."/>
            <person name="Shirouzu T."/>
            <person name="Yoshinaga Y."/>
            <person name="Martin F.M."/>
            <person name="Grigoriev I.V."/>
            <person name="Hibbett D.S."/>
        </authorList>
    </citation>
    <scope>NUCLEOTIDE SEQUENCE [LARGE SCALE GENOMIC DNA]</scope>
    <source>
        <strain evidence="16 17">HHB12733</strain>
    </source>
</reference>
<dbReference type="GO" id="GO:0020037">
    <property type="term" value="F:heme binding"/>
    <property type="evidence" value="ECO:0007669"/>
    <property type="project" value="InterPro"/>
</dbReference>
<evidence type="ECO:0000256" key="10">
    <source>
        <dbReference type="ARBA" id="ARBA00023004"/>
    </source>
</evidence>
<comment type="cofactor">
    <cofactor evidence="1 13">
        <name>heme</name>
        <dbReference type="ChEBI" id="CHEBI:30413"/>
    </cofactor>
</comment>
<organism evidence="16 17">
    <name type="scientific">Calocera cornea HHB12733</name>
    <dbReference type="NCBI Taxonomy" id="1353952"/>
    <lineage>
        <taxon>Eukaryota</taxon>
        <taxon>Fungi</taxon>
        <taxon>Dikarya</taxon>
        <taxon>Basidiomycota</taxon>
        <taxon>Agaricomycotina</taxon>
        <taxon>Dacrymycetes</taxon>
        <taxon>Dacrymycetales</taxon>
        <taxon>Dacrymycetaceae</taxon>
        <taxon>Calocera</taxon>
    </lineage>
</organism>
<feature type="transmembrane region" description="Helical" evidence="15">
    <location>
        <begin position="6"/>
        <end position="22"/>
    </location>
</feature>
<evidence type="ECO:0000256" key="15">
    <source>
        <dbReference type="SAM" id="Phobius"/>
    </source>
</evidence>
<evidence type="ECO:0000256" key="1">
    <source>
        <dbReference type="ARBA" id="ARBA00001971"/>
    </source>
</evidence>
<evidence type="ECO:0000256" key="11">
    <source>
        <dbReference type="ARBA" id="ARBA00023033"/>
    </source>
</evidence>
<dbReference type="PROSITE" id="PS00086">
    <property type="entry name" value="CYTOCHROME_P450"/>
    <property type="match status" value="1"/>
</dbReference>
<feature type="binding site" description="axial binding residue" evidence="13">
    <location>
        <position position="435"/>
    </location>
    <ligand>
        <name>heme</name>
        <dbReference type="ChEBI" id="CHEBI:30413"/>
    </ligand>
    <ligandPart>
        <name>Fe</name>
        <dbReference type="ChEBI" id="CHEBI:18248"/>
    </ligandPart>
</feature>
<keyword evidence="12 15" id="KW-0472">Membrane</keyword>
<dbReference type="GO" id="GO:0016020">
    <property type="term" value="C:membrane"/>
    <property type="evidence" value="ECO:0007669"/>
    <property type="project" value="UniProtKB-SubCell"/>
</dbReference>
<dbReference type="OrthoDB" id="2789670at2759"/>
<sequence length="510" mass="56354">MDTLPLPAWTIGLGLVLVILVARRLSTASRPLPPGPQGLPFLGNLLQVPSKLLFLKLVEWADTYGPIYSYNILGQPVIILSGLKEASEILDRTSAKTSDRPRLIKLNDYMCYGMQFGATPANDLWRRHRRAATESLNVRAAPDYQPIQEDEARVLVEGLVNHPEIDAVEHFFRQSFSLGWRAFFGLEPIPLEGPNPAAPLDEFFKETFRAAMPGGSLVDIFRFLDPIISRSKFLRRQSEKFYTEATGFYVSAFSKSEVEERPSMASRLKETGKAIGMDSAIDCGWAVGTVFFAAHDTMTTQVRWFLAAMLLYPETAAAARAQLDSVVGDRPPRFSDHESLPYIAALVKEVLRWRPASPLVLPHLASEDIMYNGYLIPKGAMIVANVWSICRDPSVYADGDAFRPSRFLAPSGALLPTSPETKDDGLGFGFGRRVCVGRDFAQNQLWITFANLLWAFDFESVGAGAGAGAGAAGPDENAFVDNGAVVWPERFGVRMSPRFADLRERLRGEA</sequence>
<evidence type="ECO:0000256" key="14">
    <source>
        <dbReference type="RuleBase" id="RU000461"/>
    </source>
</evidence>
<keyword evidence="7 13" id="KW-0479">Metal-binding</keyword>
<evidence type="ECO:0000256" key="8">
    <source>
        <dbReference type="ARBA" id="ARBA00022989"/>
    </source>
</evidence>
<accession>A0A165JB03</accession>
<dbReference type="EMBL" id="KV423922">
    <property type="protein sequence ID" value="KZT61605.1"/>
    <property type="molecule type" value="Genomic_DNA"/>
</dbReference>
<dbReference type="Gene3D" id="1.10.630.10">
    <property type="entry name" value="Cytochrome P450"/>
    <property type="match status" value="1"/>
</dbReference>
<keyword evidence="17" id="KW-1185">Reference proteome</keyword>
<proteinExistence type="inferred from homology"/>
<dbReference type="PRINTS" id="PR00463">
    <property type="entry name" value="EP450I"/>
</dbReference>
<keyword evidence="10 13" id="KW-0408">Iron</keyword>
<keyword evidence="9 14" id="KW-0560">Oxidoreductase</keyword>
<dbReference type="InterPro" id="IPR017972">
    <property type="entry name" value="Cyt_P450_CS"/>
</dbReference>
<dbReference type="SUPFAM" id="SSF48264">
    <property type="entry name" value="Cytochrome P450"/>
    <property type="match status" value="1"/>
</dbReference>
<evidence type="ECO:0000256" key="4">
    <source>
        <dbReference type="ARBA" id="ARBA00010617"/>
    </source>
</evidence>
<dbReference type="CDD" id="cd11065">
    <property type="entry name" value="CYP64-like"/>
    <property type="match status" value="1"/>
</dbReference>
<evidence type="ECO:0000313" key="16">
    <source>
        <dbReference type="EMBL" id="KZT61605.1"/>
    </source>
</evidence>
<dbReference type="InterPro" id="IPR002401">
    <property type="entry name" value="Cyt_P450_E_grp-I"/>
</dbReference>
<evidence type="ECO:0000313" key="17">
    <source>
        <dbReference type="Proteomes" id="UP000076842"/>
    </source>
</evidence>
<protein>
    <submittedName>
        <fullName evidence="16">Cytochrome P450</fullName>
    </submittedName>
</protein>
<dbReference type="GO" id="GO:0004497">
    <property type="term" value="F:monooxygenase activity"/>
    <property type="evidence" value="ECO:0007669"/>
    <property type="project" value="UniProtKB-KW"/>
</dbReference>
<evidence type="ECO:0000256" key="6">
    <source>
        <dbReference type="ARBA" id="ARBA00022692"/>
    </source>
</evidence>
<keyword evidence="8 15" id="KW-1133">Transmembrane helix</keyword>
<keyword evidence="6 15" id="KW-0812">Transmembrane</keyword>
<dbReference type="InterPro" id="IPR001128">
    <property type="entry name" value="Cyt_P450"/>
</dbReference>
<keyword evidence="11 14" id="KW-0503">Monooxygenase</keyword>
<gene>
    <name evidence="16" type="ORF">CALCODRAFT_479868</name>
</gene>
<dbReference type="GO" id="GO:0016705">
    <property type="term" value="F:oxidoreductase activity, acting on paired donors, with incorporation or reduction of molecular oxygen"/>
    <property type="evidence" value="ECO:0007669"/>
    <property type="project" value="InterPro"/>
</dbReference>
<comment type="subcellular location">
    <subcellularLocation>
        <location evidence="2">Membrane</location>
    </subcellularLocation>
</comment>
<evidence type="ECO:0000256" key="3">
    <source>
        <dbReference type="ARBA" id="ARBA00005179"/>
    </source>
</evidence>
<dbReference type="STRING" id="1353952.A0A165JB03"/>
<dbReference type="GO" id="GO:0005506">
    <property type="term" value="F:iron ion binding"/>
    <property type="evidence" value="ECO:0007669"/>
    <property type="project" value="InterPro"/>
</dbReference>
<dbReference type="Pfam" id="PF00067">
    <property type="entry name" value="p450"/>
    <property type="match status" value="1"/>
</dbReference>
<evidence type="ECO:0000256" key="2">
    <source>
        <dbReference type="ARBA" id="ARBA00004370"/>
    </source>
</evidence>
<comment type="similarity">
    <text evidence="4 14">Belongs to the cytochrome P450 family.</text>
</comment>
<evidence type="ECO:0000256" key="13">
    <source>
        <dbReference type="PIRSR" id="PIRSR602401-1"/>
    </source>
</evidence>
<comment type="pathway">
    <text evidence="3">Secondary metabolite biosynthesis.</text>
</comment>
<evidence type="ECO:0000256" key="5">
    <source>
        <dbReference type="ARBA" id="ARBA00022617"/>
    </source>
</evidence>
<dbReference type="InterPro" id="IPR036396">
    <property type="entry name" value="Cyt_P450_sf"/>
</dbReference>
<keyword evidence="5 13" id="KW-0349">Heme</keyword>
<dbReference type="AlphaFoldDB" id="A0A165JB03"/>
<dbReference type="PRINTS" id="PR00385">
    <property type="entry name" value="P450"/>
</dbReference>
<evidence type="ECO:0000256" key="7">
    <source>
        <dbReference type="ARBA" id="ARBA00022723"/>
    </source>
</evidence>
<dbReference type="Proteomes" id="UP000076842">
    <property type="component" value="Unassembled WGS sequence"/>
</dbReference>
<dbReference type="PANTHER" id="PTHR46300">
    <property type="entry name" value="P450, PUTATIVE (EUROFUNG)-RELATED-RELATED"/>
    <property type="match status" value="1"/>
</dbReference>
<dbReference type="InterPro" id="IPR050364">
    <property type="entry name" value="Cytochrome_P450_fung"/>
</dbReference>
<evidence type="ECO:0000256" key="12">
    <source>
        <dbReference type="ARBA" id="ARBA00023136"/>
    </source>
</evidence>
<name>A0A165JB03_9BASI</name>
<dbReference type="InParanoid" id="A0A165JB03"/>
<evidence type="ECO:0000256" key="9">
    <source>
        <dbReference type="ARBA" id="ARBA00023002"/>
    </source>
</evidence>